<dbReference type="Proteomes" id="UP000557656">
    <property type="component" value="Unassembled WGS sequence"/>
</dbReference>
<gene>
    <name evidence="1" type="ORF">HKX05_14340</name>
    <name evidence="2" type="ORF">HLV41_12900</name>
</gene>
<dbReference type="RefSeq" id="WP_170171504.1">
    <property type="nucleotide sequence ID" value="NZ_JABEOV010000020.1"/>
</dbReference>
<dbReference type="InterPro" id="IPR021263">
    <property type="entry name" value="DUF2840"/>
</dbReference>
<comment type="caution">
    <text evidence="2">The sequence shown here is derived from an EMBL/GenBank/DDBJ whole genome shotgun (WGS) entry which is preliminary data.</text>
</comment>
<dbReference type="EMBL" id="JABYQV010000010">
    <property type="protein sequence ID" value="NVP31943.1"/>
    <property type="molecule type" value="Genomic_DNA"/>
</dbReference>
<organism evidence="2 3">
    <name type="scientific">Sphingomonas sanguinis</name>
    <dbReference type="NCBI Taxonomy" id="33051"/>
    <lineage>
        <taxon>Bacteria</taxon>
        <taxon>Pseudomonadati</taxon>
        <taxon>Pseudomonadota</taxon>
        <taxon>Alphaproteobacteria</taxon>
        <taxon>Sphingomonadales</taxon>
        <taxon>Sphingomonadaceae</taxon>
        <taxon>Sphingomonas</taxon>
    </lineage>
</organism>
<dbReference type="Pfam" id="PF11000">
    <property type="entry name" value="DUF2840"/>
    <property type="match status" value="1"/>
</dbReference>
<evidence type="ECO:0000313" key="4">
    <source>
        <dbReference type="Proteomes" id="UP000557656"/>
    </source>
</evidence>
<proteinExistence type="predicted"/>
<evidence type="ECO:0000313" key="1">
    <source>
        <dbReference type="EMBL" id="NNG54529.1"/>
    </source>
</evidence>
<dbReference type="Proteomes" id="UP000531581">
    <property type="component" value="Unassembled WGS sequence"/>
</dbReference>
<reference evidence="3 4" key="1">
    <citation type="submission" date="2020-05" db="EMBL/GenBank/DDBJ databases">
        <title>Draft Genome Sequences of Sphingomonas sp. Isolated from the International Space Station.</title>
        <authorList>
            <person name="Bijlani S."/>
            <person name="Singh N.K."/>
            <person name="Mason C.E."/>
            <person name="Wang C.C."/>
            <person name="Venkateswaran K."/>
        </authorList>
    </citation>
    <scope>NUCLEOTIDE SEQUENCE [LARGE SCALE GENOMIC DNA]</scope>
    <source>
        <strain evidence="1 4">IIF7SW-B5</strain>
        <strain evidence="2">ISS-IIF7SWP</strain>
    </source>
</reference>
<name>A0A7Y7QWH4_9SPHN</name>
<keyword evidence="4" id="KW-1185">Reference proteome</keyword>
<protein>
    <submittedName>
        <fullName evidence="2">DUF2840 domain-containing protein</fullName>
    </submittedName>
</protein>
<dbReference type="EMBL" id="JABEOV010000020">
    <property type="protein sequence ID" value="NNG54529.1"/>
    <property type="molecule type" value="Genomic_DNA"/>
</dbReference>
<dbReference type="AlphaFoldDB" id="A0A7Y7QWH4"/>
<evidence type="ECO:0000313" key="2">
    <source>
        <dbReference type="EMBL" id="NVP31943.1"/>
    </source>
</evidence>
<evidence type="ECO:0000313" key="3">
    <source>
        <dbReference type="Proteomes" id="UP000531581"/>
    </source>
</evidence>
<sequence length="195" mass="22025">MSDPARPERIDFSGFEAALRRQAAERAQAARTPAVPTALASGSRLTEVELTWIEKKLEHWIRFGRIVQDRILTRRTRVVSFRPGAIFAFVRWSANDYGTISSRIDIMRAVATGEPYTTLPFVRPGGDILLHIEGWPKVSQVLAAIDAVETAGVDPCDAAPDHWRHVHNRIAVGHPSRPYTMERHKAWLRRKEIEG</sequence>
<accession>A0A7Y7QWH4</accession>